<dbReference type="InterPro" id="IPR010982">
    <property type="entry name" value="Lambda_DNA-bd_dom_sf"/>
</dbReference>
<dbReference type="PANTHER" id="PTHR46797">
    <property type="entry name" value="HTH-TYPE TRANSCRIPTIONAL REGULATOR"/>
    <property type="match status" value="1"/>
</dbReference>
<dbReference type="GO" id="GO:0005829">
    <property type="term" value="C:cytosol"/>
    <property type="evidence" value="ECO:0007669"/>
    <property type="project" value="TreeGrafter"/>
</dbReference>
<proteinExistence type="predicted"/>
<dbReference type="Gene3D" id="1.10.260.40">
    <property type="entry name" value="lambda repressor-like DNA-binding domains"/>
    <property type="match status" value="1"/>
</dbReference>
<dbReference type="EMBL" id="QKWW01000143">
    <property type="protein sequence ID" value="PZT51982.1"/>
    <property type="molecule type" value="Genomic_DNA"/>
</dbReference>
<keyword evidence="1" id="KW-0238">DNA-binding</keyword>
<dbReference type="Pfam" id="PF01381">
    <property type="entry name" value="HTH_3"/>
    <property type="match status" value="1"/>
</dbReference>
<dbReference type="SUPFAM" id="SSF47413">
    <property type="entry name" value="lambda repressor-like DNA-binding domains"/>
    <property type="match status" value="1"/>
</dbReference>
<evidence type="ECO:0000313" key="4">
    <source>
        <dbReference type="Proteomes" id="UP000249204"/>
    </source>
</evidence>
<dbReference type="InterPro" id="IPR001387">
    <property type="entry name" value="Cro/C1-type_HTH"/>
</dbReference>
<evidence type="ECO:0000313" key="3">
    <source>
        <dbReference type="EMBL" id="PZT51982.1"/>
    </source>
</evidence>
<reference evidence="3 4" key="1">
    <citation type="submission" date="2018-06" db="EMBL/GenBank/DDBJ databases">
        <title>Isolation of heavy metals resistant Paenibacillus silvae NC2 from Gold-Copper mine in ZiJin, China.</title>
        <authorList>
            <person name="Xu J."/>
            <person name="Mazhar H.S."/>
            <person name="Rensing C."/>
        </authorList>
    </citation>
    <scope>NUCLEOTIDE SEQUENCE [LARGE SCALE GENOMIC DNA]</scope>
    <source>
        <strain evidence="3 4">NC2</strain>
    </source>
</reference>
<gene>
    <name evidence="3" type="ORF">DN757_29590</name>
</gene>
<protein>
    <recommendedName>
        <fullName evidence="2">HTH cro/C1-type domain-containing protein</fullName>
    </recommendedName>
</protein>
<dbReference type="InterPro" id="IPR050807">
    <property type="entry name" value="TransReg_Diox_bact_type"/>
</dbReference>
<name>A0A2W6N7V6_9BACL</name>
<dbReference type="PANTHER" id="PTHR46797:SF1">
    <property type="entry name" value="METHYLPHOSPHONATE SYNTHASE"/>
    <property type="match status" value="1"/>
</dbReference>
<organism evidence="3 4">
    <name type="scientific">Paenibacillus silvae</name>
    <dbReference type="NCBI Taxonomy" id="1325358"/>
    <lineage>
        <taxon>Bacteria</taxon>
        <taxon>Bacillati</taxon>
        <taxon>Bacillota</taxon>
        <taxon>Bacilli</taxon>
        <taxon>Bacillales</taxon>
        <taxon>Paenibacillaceae</taxon>
        <taxon>Paenibacillus</taxon>
    </lineage>
</organism>
<accession>A0A2W6N7V6</accession>
<dbReference type="SMART" id="SM00530">
    <property type="entry name" value="HTH_XRE"/>
    <property type="match status" value="1"/>
</dbReference>
<dbReference type="RefSeq" id="WP_111273727.1">
    <property type="nucleotide sequence ID" value="NZ_QKWW01000143.1"/>
</dbReference>
<evidence type="ECO:0000259" key="2">
    <source>
        <dbReference type="PROSITE" id="PS50943"/>
    </source>
</evidence>
<dbReference type="PROSITE" id="PS50943">
    <property type="entry name" value="HTH_CROC1"/>
    <property type="match status" value="1"/>
</dbReference>
<sequence>MSNELGALIKKARDLKGLTLIDVSKKSGISIAQLSRIETGKRGAPKPDTLKKISIALDISFSELMIVAGHINDNDSLKEIDRFNEKIDLNNKIKHVAAMLTDEKGFFHSYLQNDIIGVFKGTQISSEYKDFFDLYDEIVKEYEDDHMTIHEISEDTFNLVCNLNALSELVESSNYEEKELLLRRLTSIAKKHELYKDEGKDINDLEKFLNQPEISFNGKPISEELKQRIMGYAEALIDHENEKMK</sequence>
<feature type="domain" description="HTH cro/C1-type" evidence="2">
    <location>
        <begin position="9"/>
        <end position="64"/>
    </location>
</feature>
<dbReference type="Proteomes" id="UP000249204">
    <property type="component" value="Unassembled WGS sequence"/>
</dbReference>
<dbReference type="GO" id="GO:0003700">
    <property type="term" value="F:DNA-binding transcription factor activity"/>
    <property type="evidence" value="ECO:0007669"/>
    <property type="project" value="TreeGrafter"/>
</dbReference>
<evidence type="ECO:0000256" key="1">
    <source>
        <dbReference type="ARBA" id="ARBA00023125"/>
    </source>
</evidence>
<dbReference type="CDD" id="cd00093">
    <property type="entry name" value="HTH_XRE"/>
    <property type="match status" value="1"/>
</dbReference>
<dbReference type="AlphaFoldDB" id="A0A2W6N7V6"/>
<dbReference type="GO" id="GO:0003677">
    <property type="term" value="F:DNA binding"/>
    <property type="evidence" value="ECO:0007669"/>
    <property type="project" value="UniProtKB-KW"/>
</dbReference>
<comment type="caution">
    <text evidence="3">The sequence shown here is derived from an EMBL/GenBank/DDBJ whole genome shotgun (WGS) entry which is preliminary data.</text>
</comment>